<dbReference type="GO" id="GO:0006310">
    <property type="term" value="P:DNA recombination"/>
    <property type="evidence" value="ECO:0007669"/>
    <property type="project" value="UniProtKB-KW"/>
</dbReference>
<keyword evidence="1" id="KW-0233">DNA recombination</keyword>
<accession>A0A1I3YFH3</accession>
<reference evidence="3" key="1">
    <citation type="submission" date="2016-10" db="EMBL/GenBank/DDBJ databases">
        <authorList>
            <person name="Varghese N."/>
            <person name="Submissions S."/>
        </authorList>
    </citation>
    <scope>NUCLEOTIDE SEQUENCE [LARGE SCALE GENOMIC DNA]</scope>
    <source>
        <strain evidence="3">OK042</strain>
    </source>
</reference>
<dbReference type="Proteomes" id="UP000198915">
    <property type="component" value="Unassembled WGS sequence"/>
</dbReference>
<dbReference type="SUPFAM" id="SSF56349">
    <property type="entry name" value="DNA breaking-rejoining enzymes"/>
    <property type="match status" value="1"/>
</dbReference>
<dbReference type="InterPro" id="IPR011010">
    <property type="entry name" value="DNA_brk_join_enz"/>
</dbReference>
<evidence type="ECO:0000313" key="3">
    <source>
        <dbReference type="Proteomes" id="UP000198915"/>
    </source>
</evidence>
<gene>
    <name evidence="2" type="ORF">SAMN05518846_111107</name>
</gene>
<dbReference type="RefSeq" id="WP_092271735.1">
    <property type="nucleotide sequence ID" value="NZ_FORT01000011.1"/>
</dbReference>
<evidence type="ECO:0000256" key="1">
    <source>
        <dbReference type="ARBA" id="ARBA00023172"/>
    </source>
</evidence>
<proteinExistence type="predicted"/>
<evidence type="ECO:0000313" key="2">
    <source>
        <dbReference type="EMBL" id="SFK30503.1"/>
    </source>
</evidence>
<dbReference type="GO" id="GO:0015074">
    <property type="term" value="P:DNA integration"/>
    <property type="evidence" value="ECO:0007669"/>
    <property type="project" value="InterPro"/>
</dbReference>
<dbReference type="STRING" id="1884381.SAMN05518846_111107"/>
<organism evidence="2 3">
    <name type="scientific">Brevibacillus centrosporus</name>
    <dbReference type="NCBI Taxonomy" id="54910"/>
    <lineage>
        <taxon>Bacteria</taxon>
        <taxon>Bacillati</taxon>
        <taxon>Bacillota</taxon>
        <taxon>Bacilli</taxon>
        <taxon>Bacillales</taxon>
        <taxon>Paenibacillaceae</taxon>
        <taxon>Brevibacillus</taxon>
    </lineage>
</organism>
<dbReference type="Gene3D" id="1.10.443.10">
    <property type="entry name" value="Intergrase catalytic core"/>
    <property type="match status" value="1"/>
</dbReference>
<dbReference type="AlphaFoldDB" id="A0A1I3YFH3"/>
<dbReference type="GO" id="GO:0003677">
    <property type="term" value="F:DNA binding"/>
    <property type="evidence" value="ECO:0007669"/>
    <property type="project" value="InterPro"/>
</dbReference>
<dbReference type="InterPro" id="IPR013762">
    <property type="entry name" value="Integrase-like_cat_sf"/>
</dbReference>
<keyword evidence="3" id="KW-1185">Reference proteome</keyword>
<dbReference type="EMBL" id="FORT01000011">
    <property type="protein sequence ID" value="SFK30503.1"/>
    <property type="molecule type" value="Genomic_DNA"/>
</dbReference>
<name>A0A1I3YFH3_9BACL</name>
<protein>
    <recommendedName>
        <fullName evidence="4">Phage integrase family protein</fullName>
    </recommendedName>
</protein>
<evidence type="ECO:0008006" key="4">
    <source>
        <dbReference type="Google" id="ProtNLM"/>
    </source>
</evidence>
<sequence length="538" mass="63117">MEIRSVIGAFSDDVVIERKQTVYFNTFDSTEYEELFQKLSENNYILNGNFSDSQWSLSEGISDYPIVISFDLDLYPSLNKALRAYTVVRIISGRNPLTVYNELATLKEIIFESNGFQDTRKFETFLIRCCNNFVYKGYRVAKDTERFLSFYEVKNKQLIIDICKKVGSYSGTNRDLPPFEDIMIFDDAMNDYFQSYPTEQTIEYLPILMWWLITSILPLRPSEFLMLGKDCVQYREHQNFKYGIKVPRIKQRSDTPEFITKYDFVEIDERTYNLINQSIKKIELLGIDSPYLFPIQLLTHFRIQKRDKKNNRVNRRDFDFLKKEFYENVVEKLYGHYGLERVKSGDTRHFAIINMCLQGFNMLSIARMAGHEEIDSQYGYYAHAEHFAQSYVYRLAQKKLEHSKSQSISGSIIGWKRYVYDKGKAISVTDRENIVGRIQYGTCIENQDVFPNNCIEFCEYCPNFIFNPVINEREQALQWLADSSKVLEVKIRESIELMKEISTSLANSLRNANNDVLKTTSRQLLSYMDLKATIDSLS</sequence>